<dbReference type="SUPFAM" id="SSF103378">
    <property type="entry name" value="2-methylcitrate dehydratase PrpD"/>
    <property type="match status" value="1"/>
</dbReference>
<dbReference type="Pfam" id="PF03972">
    <property type="entry name" value="MmgE_PrpD_N"/>
    <property type="match status" value="1"/>
</dbReference>
<dbReference type="InterPro" id="IPR005656">
    <property type="entry name" value="MmgE_PrpD"/>
</dbReference>
<feature type="domain" description="MmgE/PrpD C-terminal" evidence="3">
    <location>
        <begin position="259"/>
        <end position="425"/>
    </location>
</feature>
<dbReference type="InterPro" id="IPR036148">
    <property type="entry name" value="MmgE/PrpD_sf"/>
</dbReference>
<proteinExistence type="inferred from homology"/>
<feature type="domain" description="MmgE/PrpD N-terminal" evidence="2">
    <location>
        <begin position="7"/>
        <end position="241"/>
    </location>
</feature>
<dbReference type="EMBL" id="CP070619">
    <property type="protein sequence ID" value="QSE92995.1"/>
    <property type="molecule type" value="Genomic_DNA"/>
</dbReference>
<evidence type="ECO:0000313" key="4">
    <source>
        <dbReference type="EMBL" id="QSE92995.1"/>
    </source>
</evidence>
<accession>A0A974ZWK3</accession>
<evidence type="ECO:0000256" key="1">
    <source>
        <dbReference type="ARBA" id="ARBA00006174"/>
    </source>
</evidence>
<reference evidence="4 5" key="1">
    <citation type="journal article" date="2021" name="Microbiol. Resour. Announc.">
        <title>Complete Genome Sequences of Two Rhodococcus sp. Strains with Large and Linear Chromosomes, Isolated from Apple Rhizosphere.</title>
        <authorList>
            <person name="Benning S."/>
            <person name="Brugnone N."/>
            <person name="Siani R."/>
            <person name="Kublik S."/>
            <person name="Schloter M."/>
            <person name="Rad V."/>
        </authorList>
    </citation>
    <scope>NUCLEOTIDE SEQUENCE [LARGE SCALE GENOMIC DNA]</scope>
    <source>
        <strain evidence="4 5">R79</strain>
    </source>
</reference>
<gene>
    <name evidence="4" type="ORF">JWS13_32595</name>
</gene>
<reference evidence="4 5" key="2">
    <citation type="journal article" date="2022" name="Arch. Microbiol.">
        <title>Rhodococcus pseudokoreensis sp. nov. isolated from the rhizosphere of young M26 apple rootstocks.</title>
        <authorList>
            <person name="Kampfer P."/>
            <person name="Glaeser S.P."/>
            <person name="Blom J."/>
            <person name="Wolf J."/>
            <person name="Benning S."/>
            <person name="Schloter M."/>
            <person name="Neumann-Schaal M."/>
        </authorList>
    </citation>
    <scope>NUCLEOTIDE SEQUENCE [LARGE SCALE GENOMIC DNA]</scope>
    <source>
        <strain evidence="4 5">R79</strain>
    </source>
</reference>
<sequence>MDKLLTSLVDFIQATDFETLTPGAVRAVVRHTTDTVGCGAGGFASQPAGIAREVTRGIGGPLVASMYGEPEKYLVDQVAFTNATADRYLDFNDFGVSGHPSDMIPALLAMTEAMGGTGADAVTAIYLAYEIATRLAEAVPPDGGWDQGVYCSLGIAAGQAKILRLPREKIAHALSLAVVPGIPLRVTRFGELSEWKAAATGHAAMTATFAVRLAAAGMSGPSEPFEGKDGLLERVWPTFDLTLTRADPSAIERASLKRHPACYWGQVPVDLVTELRDRAALSEIVAIDVATCANAWRSIGGGRGDAAEKWRPPTRETADHSMPYLMAAAFVDGELSDAAFTSERLTDPELFSIIDRISVVERFDLTNRATRDSCPTELTLTMVDGSTLSAAADVPRGHPANPMSDAEVREKFESLALRALAPDQAGALGALLARLPELESLDAVTTLFRAFERR</sequence>
<dbReference type="PANTHER" id="PTHR16943">
    <property type="entry name" value="2-METHYLCITRATE DEHYDRATASE-RELATED"/>
    <property type="match status" value="1"/>
</dbReference>
<comment type="similarity">
    <text evidence="1">Belongs to the PrpD family.</text>
</comment>
<evidence type="ECO:0000259" key="3">
    <source>
        <dbReference type="Pfam" id="PF19305"/>
    </source>
</evidence>
<evidence type="ECO:0000259" key="2">
    <source>
        <dbReference type="Pfam" id="PF03972"/>
    </source>
</evidence>
<organism evidence="4 5">
    <name type="scientific">Rhodococcus pseudokoreensis</name>
    <dbReference type="NCBI Taxonomy" id="2811421"/>
    <lineage>
        <taxon>Bacteria</taxon>
        <taxon>Bacillati</taxon>
        <taxon>Actinomycetota</taxon>
        <taxon>Actinomycetes</taxon>
        <taxon>Mycobacteriales</taxon>
        <taxon>Nocardiaceae</taxon>
        <taxon>Rhodococcus</taxon>
    </lineage>
</organism>
<dbReference type="Gene3D" id="1.10.4100.10">
    <property type="entry name" value="2-methylcitrate dehydratase PrpD"/>
    <property type="match status" value="1"/>
</dbReference>
<name>A0A974ZWK3_9NOCA</name>
<evidence type="ECO:0000313" key="5">
    <source>
        <dbReference type="Proteomes" id="UP000662986"/>
    </source>
</evidence>
<dbReference type="PANTHER" id="PTHR16943:SF8">
    <property type="entry name" value="2-METHYLCITRATE DEHYDRATASE"/>
    <property type="match status" value="1"/>
</dbReference>
<dbReference type="RefSeq" id="WP_206009460.1">
    <property type="nucleotide sequence ID" value="NZ_CP070619.1"/>
</dbReference>
<dbReference type="InterPro" id="IPR045336">
    <property type="entry name" value="MmgE_PrpD_N"/>
</dbReference>
<keyword evidence="5" id="KW-1185">Reference proteome</keyword>
<dbReference type="Gene3D" id="3.30.1330.120">
    <property type="entry name" value="2-methylcitrate dehydratase PrpD"/>
    <property type="match status" value="1"/>
</dbReference>
<dbReference type="InterPro" id="IPR042183">
    <property type="entry name" value="MmgE/PrpD_sf_1"/>
</dbReference>
<protein>
    <submittedName>
        <fullName evidence="4">MmgE/PrpD family protein</fullName>
    </submittedName>
</protein>
<dbReference type="InterPro" id="IPR045337">
    <property type="entry name" value="MmgE_PrpD_C"/>
</dbReference>
<dbReference type="Proteomes" id="UP000662986">
    <property type="component" value="Chromosome"/>
</dbReference>
<dbReference type="Pfam" id="PF19305">
    <property type="entry name" value="MmgE_PrpD_C"/>
    <property type="match status" value="1"/>
</dbReference>
<dbReference type="InterPro" id="IPR042188">
    <property type="entry name" value="MmgE/PrpD_sf_2"/>
</dbReference>